<name>A0A1T2XL71_9BACL</name>
<keyword evidence="2" id="KW-0238">DNA-binding</keyword>
<dbReference type="Pfam" id="PF00027">
    <property type="entry name" value="cNMP_binding"/>
    <property type="match status" value="1"/>
</dbReference>
<evidence type="ECO:0000259" key="6">
    <source>
        <dbReference type="PROSITE" id="PS51063"/>
    </source>
</evidence>
<comment type="caution">
    <text evidence="7">The sequence shown here is derived from an EMBL/GenBank/DDBJ whole genome shotgun (WGS) entry which is preliminary data.</text>
</comment>
<dbReference type="SUPFAM" id="SSF46785">
    <property type="entry name" value="Winged helix' DNA-binding domain"/>
    <property type="match status" value="1"/>
</dbReference>
<feature type="domain" description="Cyclic nucleotide-binding" evidence="5">
    <location>
        <begin position="10"/>
        <end position="130"/>
    </location>
</feature>
<dbReference type="PROSITE" id="PS50042">
    <property type="entry name" value="CNMP_BINDING_3"/>
    <property type="match status" value="1"/>
</dbReference>
<dbReference type="PANTHER" id="PTHR24567:SF74">
    <property type="entry name" value="HTH-TYPE TRANSCRIPTIONAL REGULATOR ARCR"/>
    <property type="match status" value="1"/>
</dbReference>
<dbReference type="Gene3D" id="1.10.10.10">
    <property type="entry name" value="Winged helix-like DNA-binding domain superfamily/Winged helix DNA-binding domain"/>
    <property type="match status" value="1"/>
</dbReference>
<dbReference type="Pfam" id="PF13545">
    <property type="entry name" value="HTH_Crp_2"/>
    <property type="match status" value="1"/>
</dbReference>
<dbReference type="AlphaFoldDB" id="A0A1T2XL71"/>
<keyword evidence="1" id="KW-0805">Transcription regulation</keyword>
<evidence type="ECO:0000313" key="7">
    <source>
        <dbReference type="EMBL" id="OPA80630.1"/>
    </source>
</evidence>
<evidence type="ECO:0000256" key="4">
    <source>
        <dbReference type="ARBA" id="ARBA00023163"/>
    </source>
</evidence>
<dbReference type="PANTHER" id="PTHR24567">
    <property type="entry name" value="CRP FAMILY TRANSCRIPTIONAL REGULATORY PROTEIN"/>
    <property type="match status" value="1"/>
</dbReference>
<dbReference type="GO" id="GO:0003700">
    <property type="term" value="F:DNA-binding transcription factor activity"/>
    <property type="evidence" value="ECO:0007669"/>
    <property type="project" value="TreeGrafter"/>
</dbReference>
<keyword evidence="8" id="KW-1185">Reference proteome</keyword>
<evidence type="ECO:0000259" key="5">
    <source>
        <dbReference type="PROSITE" id="PS50042"/>
    </source>
</evidence>
<dbReference type="Gene3D" id="2.60.120.10">
    <property type="entry name" value="Jelly Rolls"/>
    <property type="match status" value="1"/>
</dbReference>
<dbReference type="SMART" id="SM00419">
    <property type="entry name" value="HTH_CRP"/>
    <property type="match status" value="1"/>
</dbReference>
<dbReference type="STRING" id="1324314.BVG16_05885"/>
<keyword evidence="4" id="KW-0804">Transcription</keyword>
<evidence type="ECO:0000313" key="8">
    <source>
        <dbReference type="Proteomes" id="UP000190188"/>
    </source>
</evidence>
<organism evidence="7 8">
    <name type="scientific">Paenibacillus selenitireducens</name>
    <dbReference type="NCBI Taxonomy" id="1324314"/>
    <lineage>
        <taxon>Bacteria</taxon>
        <taxon>Bacillati</taxon>
        <taxon>Bacillota</taxon>
        <taxon>Bacilli</taxon>
        <taxon>Bacillales</taxon>
        <taxon>Paenibacillaceae</taxon>
        <taxon>Paenibacillus</taxon>
    </lineage>
</organism>
<evidence type="ECO:0000256" key="1">
    <source>
        <dbReference type="ARBA" id="ARBA00023015"/>
    </source>
</evidence>
<dbReference type="OrthoDB" id="9812325at2"/>
<dbReference type="SUPFAM" id="SSF51206">
    <property type="entry name" value="cAMP-binding domain-like"/>
    <property type="match status" value="1"/>
</dbReference>
<feature type="domain" description="HTH crp-type" evidence="6">
    <location>
        <begin position="144"/>
        <end position="219"/>
    </location>
</feature>
<dbReference type="EMBL" id="MSZX01000002">
    <property type="protein sequence ID" value="OPA80630.1"/>
    <property type="molecule type" value="Genomic_DNA"/>
</dbReference>
<accession>A0A1T2XL71</accession>
<dbReference type="InterPro" id="IPR036390">
    <property type="entry name" value="WH_DNA-bd_sf"/>
</dbReference>
<evidence type="ECO:0000256" key="2">
    <source>
        <dbReference type="ARBA" id="ARBA00023125"/>
    </source>
</evidence>
<sequence>MITDIRNISIFQDLSDEAVERIMPMLRKRQFRKNQVIIYEGDRSGDVFIIRSGSIKVYSLLEDKEIIYGVAFPGHVVGEIEAIHYDDYRIASIAAMEAVHTWYLKKKDFLAIVEEYPSVLRRSYWLLVESMRILNRKAQYISFLDTRLKTANLVYDMYCNLGQKLESESAYIINYKLTHHVIANMVGVTRESVSKVLKDFQDEGIISIEHKTIKILDLPQLRTICDGVSYISPSQRTWYSTAGNNSIIDGLGKKFS</sequence>
<dbReference type="PROSITE" id="PS51063">
    <property type="entry name" value="HTH_CRP_2"/>
    <property type="match status" value="1"/>
</dbReference>
<dbReference type="PRINTS" id="PR00034">
    <property type="entry name" value="HTHCRP"/>
</dbReference>
<reference evidence="7 8" key="1">
    <citation type="submission" date="2017-01" db="EMBL/GenBank/DDBJ databases">
        <title>Genome analysis of Paenibacillus selenitrireducens ES3-24.</title>
        <authorList>
            <person name="Xu D."/>
            <person name="Yao R."/>
            <person name="Zheng S."/>
        </authorList>
    </citation>
    <scope>NUCLEOTIDE SEQUENCE [LARGE SCALE GENOMIC DNA]</scope>
    <source>
        <strain evidence="7 8">ES3-24</strain>
    </source>
</reference>
<dbReference type="GO" id="GO:0005829">
    <property type="term" value="C:cytosol"/>
    <property type="evidence" value="ECO:0007669"/>
    <property type="project" value="TreeGrafter"/>
</dbReference>
<dbReference type="GO" id="GO:0003677">
    <property type="term" value="F:DNA binding"/>
    <property type="evidence" value="ECO:0007669"/>
    <property type="project" value="UniProtKB-KW"/>
</dbReference>
<dbReference type="Proteomes" id="UP000190188">
    <property type="component" value="Unassembled WGS sequence"/>
</dbReference>
<dbReference type="InterPro" id="IPR050397">
    <property type="entry name" value="Env_Response_Regulators"/>
</dbReference>
<dbReference type="InterPro" id="IPR014710">
    <property type="entry name" value="RmlC-like_jellyroll"/>
</dbReference>
<evidence type="ECO:0000256" key="3">
    <source>
        <dbReference type="ARBA" id="ARBA00023159"/>
    </source>
</evidence>
<proteinExistence type="predicted"/>
<dbReference type="InterPro" id="IPR036388">
    <property type="entry name" value="WH-like_DNA-bd_sf"/>
</dbReference>
<dbReference type="InterPro" id="IPR012318">
    <property type="entry name" value="HTH_CRP"/>
</dbReference>
<dbReference type="CDD" id="cd00038">
    <property type="entry name" value="CAP_ED"/>
    <property type="match status" value="1"/>
</dbReference>
<gene>
    <name evidence="7" type="ORF">BVG16_05885</name>
</gene>
<keyword evidence="3" id="KW-0010">Activator</keyword>
<protein>
    <submittedName>
        <fullName evidence="7">cAMP-binding protein</fullName>
    </submittedName>
</protein>
<dbReference type="InterPro" id="IPR018490">
    <property type="entry name" value="cNMP-bd_dom_sf"/>
</dbReference>
<dbReference type="InterPro" id="IPR000595">
    <property type="entry name" value="cNMP-bd_dom"/>
</dbReference>
<dbReference type="SMART" id="SM00100">
    <property type="entry name" value="cNMP"/>
    <property type="match status" value="1"/>
</dbReference>